<accession>A0A7K2ILV6</accession>
<feature type="binding site" evidence="5">
    <location>
        <position position="191"/>
    </location>
    <ligand>
        <name>FMN</name>
        <dbReference type="ChEBI" id="CHEBI:58210"/>
    </ligand>
</feature>
<dbReference type="SUPFAM" id="SSF50475">
    <property type="entry name" value="FMN-binding split barrel"/>
    <property type="match status" value="1"/>
</dbReference>
<dbReference type="AlphaFoldDB" id="A0A7K2ILV6"/>
<evidence type="ECO:0000256" key="5">
    <source>
        <dbReference type="PIRSR" id="PIRSR000190-2"/>
    </source>
</evidence>
<dbReference type="PIRSF" id="PIRSF000190">
    <property type="entry name" value="Pyd_amn-ph_oxd"/>
    <property type="match status" value="1"/>
</dbReference>
<feature type="binding site" evidence="5">
    <location>
        <position position="201"/>
    </location>
    <ligand>
        <name>FMN</name>
        <dbReference type="ChEBI" id="CHEBI:58210"/>
    </ligand>
</feature>
<gene>
    <name evidence="8" type="primary">pdxH</name>
    <name evidence="8" type="ORF">GTW20_01275</name>
</gene>
<dbReference type="Gene3D" id="2.30.110.10">
    <property type="entry name" value="Electron Transport, Fmn-binding Protein, Chain A"/>
    <property type="match status" value="1"/>
</dbReference>
<dbReference type="EMBL" id="WWHY01000001">
    <property type="protein sequence ID" value="MYR30933.1"/>
    <property type="molecule type" value="Genomic_DNA"/>
</dbReference>
<comment type="cofactor">
    <cofactor evidence="5">
        <name>FMN</name>
        <dbReference type="ChEBI" id="CHEBI:58210"/>
    </cofactor>
    <text evidence="5">Binds 1 FMN per subunit.</text>
</comment>
<keyword evidence="4 8" id="KW-0560">Oxidoreductase</keyword>
<keyword evidence="2" id="KW-0285">Flavoprotein</keyword>
<dbReference type="GO" id="GO:0008615">
    <property type="term" value="P:pyridoxine biosynthetic process"/>
    <property type="evidence" value="ECO:0007669"/>
    <property type="project" value="InterPro"/>
</dbReference>
<dbReference type="GO" id="GO:0004733">
    <property type="term" value="F:pyridoxamine phosphate oxidase activity"/>
    <property type="evidence" value="ECO:0007669"/>
    <property type="project" value="UniProtKB-EC"/>
</dbReference>
<evidence type="ECO:0000313" key="8">
    <source>
        <dbReference type="EMBL" id="MYR30933.1"/>
    </source>
</evidence>
<feature type="binding site" evidence="5">
    <location>
        <begin position="67"/>
        <end position="72"/>
    </location>
    <ligand>
        <name>FMN</name>
        <dbReference type="ChEBI" id="CHEBI:58210"/>
    </ligand>
</feature>
<organism evidence="8 9">
    <name type="scientific">Nocardiopsis alba</name>
    <dbReference type="NCBI Taxonomy" id="53437"/>
    <lineage>
        <taxon>Bacteria</taxon>
        <taxon>Bacillati</taxon>
        <taxon>Actinomycetota</taxon>
        <taxon>Actinomycetes</taxon>
        <taxon>Streptosporangiales</taxon>
        <taxon>Nocardiopsidaceae</taxon>
        <taxon>Nocardiopsis</taxon>
    </lineage>
</organism>
<feature type="domain" description="Pyridoxamine 5'-phosphate oxidase N-terminal" evidence="6">
    <location>
        <begin position="40"/>
        <end position="164"/>
    </location>
</feature>
<dbReference type="NCBIfam" id="NF004231">
    <property type="entry name" value="PRK05679.1"/>
    <property type="match status" value="1"/>
</dbReference>
<feature type="domain" description="Pyridoxine 5'-phosphate oxidase dimerisation C-terminal" evidence="7">
    <location>
        <begin position="178"/>
        <end position="218"/>
    </location>
</feature>
<dbReference type="PANTHER" id="PTHR10851:SF0">
    <property type="entry name" value="PYRIDOXINE-5'-PHOSPHATE OXIDASE"/>
    <property type="match status" value="1"/>
</dbReference>
<dbReference type="GO" id="GO:0010181">
    <property type="term" value="F:FMN binding"/>
    <property type="evidence" value="ECO:0007669"/>
    <property type="project" value="InterPro"/>
</dbReference>
<name>A0A7K2ILV6_9ACTN</name>
<dbReference type="InterPro" id="IPR012349">
    <property type="entry name" value="Split_barrel_FMN-bd"/>
</dbReference>
<dbReference type="RefSeq" id="WP_161110061.1">
    <property type="nucleotide sequence ID" value="NZ_WWHY01000001.1"/>
</dbReference>
<evidence type="ECO:0000256" key="4">
    <source>
        <dbReference type="ARBA" id="ARBA00023002"/>
    </source>
</evidence>
<evidence type="ECO:0000259" key="7">
    <source>
        <dbReference type="Pfam" id="PF10590"/>
    </source>
</evidence>
<dbReference type="InterPro" id="IPR000659">
    <property type="entry name" value="Pyridox_Oxase"/>
</dbReference>
<dbReference type="Pfam" id="PF01243">
    <property type="entry name" value="PNPOx_N"/>
    <property type="match status" value="1"/>
</dbReference>
<evidence type="ECO:0000256" key="3">
    <source>
        <dbReference type="ARBA" id="ARBA00022643"/>
    </source>
</evidence>
<proteinExistence type="inferred from homology"/>
<feature type="binding site" evidence="5">
    <location>
        <position position="111"/>
    </location>
    <ligand>
        <name>FMN</name>
        <dbReference type="ChEBI" id="CHEBI:58210"/>
    </ligand>
</feature>
<dbReference type="PANTHER" id="PTHR10851">
    <property type="entry name" value="PYRIDOXINE-5-PHOSPHATE OXIDASE"/>
    <property type="match status" value="1"/>
</dbReference>
<protein>
    <submittedName>
        <fullName evidence="8">Pyridoxamine 5'-phosphate oxidase</fullName>
        <ecNumber evidence="8">1.4.3.5</ecNumber>
    </submittedName>
</protein>
<dbReference type="Proteomes" id="UP000467124">
    <property type="component" value="Unassembled WGS sequence"/>
</dbReference>
<evidence type="ECO:0000256" key="1">
    <source>
        <dbReference type="ARBA" id="ARBA00007301"/>
    </source>
</evidence>
<feature type="binding site" evidence="5">
    <location>
        <begin position="146"/>
        <end position="147"/>
    </location>
    <ligand>
        <name>FMN</name>
        <dbReference type="ChEBI" id="CHEBI:58210"/>
    </ligand>
</feature>
<evidence type="ECO:0000313" key="9">
    <source>
        <dbReference type="Proteomes" id="UP000467124"/>
    </source>
</evidence>
<comment type="caution">
    <text evidence="8">The sequence shown here is derived from an EMBL/GenBank/DDBJ whole genome shotgun (WGS) entry which is preliminary data.</text>
</comment>
<sequence>MGEGMRDLLRGLKVFAGPLGSFDPDSAPEDPLELFREWFADAVATEVDEPHAMTVATVDADGVPSARVLILKDLTDEGWWFATTTTSAKGRDLADDPNVALLFFWGPRGRQVRVTGRAELADAEARAADFRNRPLEGRVAGLHGRQSEPLDELSEIHRTAERSRERLRADPDLAPDDWGLYLVRPTRVEFWQADPDRRHTRLWYERAGSGWRRGLLWP</sequence>
<evidence type="ECO:0000256" key="2">
    <source>
        <dbReference type="ARBA" id="ARBA00022630"/>
    </source>
</evidence>
<evidence type="ECO:0000259" key="6">
    <source>
        <dbReference type="Pfam" id="PF01243"/>
    </source>
</evidence>
<feature type="binding site" evidence="5">
    <location>
        <position position="89"/>
    </location>
    <ligand>
        <name>FMN</name>
        <dbReference type="ChEBI" id="CHEBI:58210"/>
    </ligand>
</feature>
<dbReference type="EC" id="1.4.3.5" evidence="8"/>
<dbReference type="Pfam" id="PF10590">
    <property type="entry name" value="PNP_phzG_C"/>
    <property type="match status" value="1"/>
</dbReference>
<reference evidence="8 9" key="1">
    <citation type="journal article" date="2019" name="Nat. Commun.">
        <title>The antimicrobial potential of Streptomyces from insect microbiomes.</title>
        <authorList>
            <person name="Chevrette M.G."/>
            <person name="Carlson C.M."/>
            <person name="Ortega H.E."/>
            <person name="Thomas C."/>
            <person name="Ananiev G.E."/>
            <person name="Barns K.J."/>
            <person name="Book A.J."/>
            <person name="Cagnazzo J."/>
            <person name="Carlos C."/>
            <person name="Flanigan W."/>
            <person name="Grubbs K.J."/>
            <person name="Horn H.A."/>
            <person name="Hoffmann F.M."/>
            <person name="Klassen J.L."/>
            <person name="Knack J.J."/>
            <person name="Lewin G.R."/>
            <person name="McDonald B.R."/>
            <person name="Muller L."/>
            <person name="Melo W.G.P."/>
            <person name="Pinto-Tomas A.A."/>
            <person name="Schmitz A."/>
            <person name="Wendt-Pienkowski E."/>
            <person name="Wildman S."/>
            <person name="Zhao M."/>
            <person name="Zhang F."/>
            <person name="Bugni T.S."/>
            <person name="Andes D.R."/>
            <person name="Pupo M.T."/>
            <person name="Currie C.R."/>
        </authorList>
    </citation>
    <scope>NUCLEOTIDE SEQUENCE [LARGE SCALE GENOMIC DNA]</scope>
    <source>
        <strain evidence="8 9">SID5840</strain>
    </source>
</reference>
<dbReference type="InterPro" id="IPR011576">
    <property type="entry name" value="Pyridox_Oxase_N"/>
</dbReference>
<dbReference type="InterPro" id="IPR019576">
    <property type="entry name" value="Pyridoxamine_oxidase_dimer_C"/>
</dbReference>
<keyword evidence="3 5" id="KW-0288">FMN</keyword>
<comment type="similarity">
    <text evidence="1">Belongs to the pyridoxamine 5'-phosphate oxidase family.</text>
</comment>